<dbReference type="Proteomes" id="UP000184255">
    <property type="component" value="Unassembled WGS sequence"/>
</dbReference>
<evidence type="ECO:0000313" key="8">
    <source>
        <dbReference type="EMBL" id="CVK95723.1"/>
    </source>
</evidence>
<dbReference type="GO" id="GO:0016020">
    <property type="term" value="C:membrane"/>
    <property type="evidence" value="ECO:0007669"/>
    <property type="project" value="UniProtKB-SubCell"/>
</dbReference>
<dbReference type="EMBL" id="FCQH01000007">
    <property type="protein sequence ID" value="CVK95723.1"/>
    <property type="molecule type" value="Genomic_DNA"/>
</dbReference>
<feature type="domain" description="Rhodopsin" evidence="7">
    <location>
        <begin position="25"/>
        <end position="215"/>
    </location>
</feature>
<proteinExistence type="inferred from homology"/>
<dbReference type="Pfam" id="PF20684">
    <property type="entry name" value="Fung_rhodopsin"/>
    <property type="match status" value="1"/>
</dbReference>
<evidence type="ECO:0000259" key="7">
    <source>
        <dbReference type="Pfam" id="PF20684"/>
    </source>
</evidence>
<evidence type="ECO:0000256" key="4">
    <source>
        <dbReference type="ARBA" id="ARBA00023136"/>
    </source>
</evidence>
<feature type="transmembrane region" description="Helical" evidence="6">
    <location>
        <begin position="166"/>
        <end position="189"/>
    </location>
</feature>
<feature type="transmembrane region" description="Helical" evidence="6">
    <location>
        <begin position="124"/>
        <end position="146"/>
    </location>
</feature>
<feature type="transmembrane region" description="Helical" evidence="6">
    <location>
        <begin position="87"/>
        <end position="112"/>
    </location>
</feature>
<dbReference type="InterPro" id="IPR049326">
    <property type="entry name" value="Rhodopsin_dom_fungi"/>
</dbReference>
<evidence type="ECO:0000256" key="2">
    <source>
        <dbReference type="ARBA" id="ARBA00022692"/>
    </source>
</evidence>
<feature type="transmembrane region" description="Helical" evidence="6">
    <location>
        <begin position="6"/>
        <end position="29"/>
    </location>
</feature>
<dbReference type="InterPro" id="IPR052337">
    <property type="entry name" value="SAT4-like"/>
</dbReference>
<dbReference type="PANTHER" id="PTHR33048:SF47">
    <property type="entry name" value="INTEGRAL MEMBRANE PROTEIN-RELATED"/>
    <property type="match status" value="1"/>
</dbReference>
<reference evidence="9" key="1">
    <citation type="journal article" date="2016" name="Genome Biol. Evol.">
        <title>Comparative 'omics' of the Fusarium fujikuroi species complex highlights differences in genetic potential and metabolite synthesis.</title>
        <authorList>
            <person name="Niehaus E.-M."/>
            <person name="Muensterkoetter M."/>
            <person name="Proctor R.H."/>
            <person name="Brown D.W."/>
            <person name="Sharon A."/>
            <person name="Idan Y."/>
            <person name="Oren-Young L."/>
            <person name="Sieber C.M."/>
            <person name="Novak O."/>
            <person name="Pencik A."/>
            <person name="Tarkowska D."/>
            <person name="Hromadova K."/>
            <person name="Freeman S."/>
            <person name="Maymon M."/>
            <person name="Elazar M."/>
            <person name="Youssef S.A."/>
            <person name="El-Shabrawy E.S.M."/>
            <person name="Shalaby A.B.A."/>
            <person name="Houterman P."/>
            <person name="Brock N.L."/>
            <person name="Burkhardt I."/>
            <person name="Tsavkelova E.A."/>
            <person name="Dickschat J.S."/>
            <person name="Galuszka P."/>
            <person name="Gueldener U."/>
            <person name="Tudzynski B."/>
        </authorList>
    </citation>
    <scope>NUCLEOTIDE SEQUENCE [LARGE SCALE GENOMIC DNA]</scope>
    <source>
        <strain evidence="9">MRC7560</strain>
    </source>
</reference>
<comment type="subcellular location">
    <subcellularLocation>
        <location evidence="1">Membrane</location>
        <topology evidence="1">Multi-pass membrane protein</topology>
    </subcellularLocation>
</comment>
<sequence length="216" mass="24038">MPDYTPDIYVAVSVTLAAAAFALVLRLYARRITKAGYSHDDFLAVVAFLGSLSYNIVTLIWSVNFGLGRPIADGPKAMSEAERIKKARIMVFCTSVTYTFAIAFAKLAILMFYWRIFKFSTIRLAIRVLLVLTVSWFLLRLFLVTLRCVPIQALWDDSIKDAKCKIGAATFFFSTILTHVILDVAILALPVIEVAKLRLAIGQKVAVISLFMFGAL</sequence>
<gene>
    <name evidence="8" type="ORF">FMAN_13675</name>
</gene>
<evidence type="ECO:0000256" key="1">
    <source>
        <dbReference type="ARBA" id="ARBA00004141"/>
    </source>
</evidence>
<evidence type="ECO:0000313" key="9">
    <source>
        <dbReference type="Proteomes" id="UP000184255"/>
    </source>
</evidence>
<keyword evidence="4 6" id="KW-0472">Membrane</keyword>
<accession>A0A1L7THV0</accession>
<comment type="caution">
    <text evidence="8">The sequence shown here is derived from an EMBL/GenBank/DDBJ whole genome shotgun (WGS) entry which is preliminary data.</text>
</comment>
<dbReference type="GeneID" id="65092924"/>
<keyword evidence="9" id="KW-1185">Reference proteome</keyword>
<keyword evidence="3 6" id="KW-1133">Transmembrane helix</keyword>
<dbReference type="PANTHER" id="PTHR33048">
    <property type="entry name" value="PTH11-LIKE INTEGRAL MEMBRANE PROTEIN (AFU_ORTHOLOGUE AFUA_5G11245)"/>
    <property type="match status" value="1"/>
</dbReference>
<comment type="similarity">
    <text evidence="5">Belongs to the SAT4 family.</text>
</comment>
<dbReference type="RefSeq" id="XP_041683562.1">
    <property type="nucleotide sequence ID" value="XM_041833171.1"/>
</dbReference>
<name>A0A1L7THV0_FUSMA</name>
<evidence type="ECO:0000256" key="5">
    <source>
        <dbReference type="ARBA" id="ARBA00038359"/>
    </source>
</evidence>
<organism evidence="8 9">
    <name type="scientific">Fusarium mangiferae</name>
    <name type="common">Mango malformation disease fungus</name>
    <dbReference type="NCBI Taxonomy" id="192010"/>
    <lineage>
        <taxon>Eukaryota</taxon>
        <taxon>Fungi</taxon>
        <taxon>Dikarya</taxon>
        <taxon>Ascomycota</taxon>
        <taxon>Pezizomycotina</taxon>
        <taxon>Sordariomycetes</taxon>
        <taxon>Hypocreomycetidae</taxon>
        <taxon>Hypocreales</taxon>
        <taxon>Nectriaceae</taxon>
        <taxon>Fusarium</taxon>
        <taxon>Fusarium fujikuroi species complex</taxon>
    </lineage>
</organism>
<dbReference type="VEuPathDB" id="FungiDB:FMAN_13675"/>
<feature type="transmembrane region" description="Helical" evidence="6">
    <location>
        <begin position="41"/>
        <end position="67"/>
    </location>
</feature>
<protein>
    <submittedName>
        <fullName evidence="8">Related to L-fucose permease</fullName>
    </submittedName>
</protein>
<keyword evidence="2 6" id="KW-0812">Transmembrane</keyword>
<dbReference type="AlphaFoldDB" id="A0A1L7THV0"/>
<evidence type="ECO:0000256" key="6">
    <source>
        <dbReference type="SAM" id="Phobius"/>
    </source>
</evidence>
<evidence type="ECO:0000256" key="3">
    <source>
        <dbReference type="ARBA" id="ARBA00022989"/>
    </source>
</evidence>